<proteinExistence type="predicted"/>
<dbReference type="GO" id="GO:0020037">
    <property type="term" value="F:heme binding"/>
    <property type="evidence" value="ECO:0007669"/>
    <property type="project" value="InterPro"/>
</dbReference>
<feature type="domain" description="Cytochrome c" evidence="6">
    <location>
        <begin position="896"/>
        <end position="1028"/>
    </location>
</feature>
<evidence type="ECO:0000256" key="1">
    <source>
        <dbReference type="ARBA" id="ARBA00022617"/>
    </source>
</evidence>
<protein>
    <submittedName>
        <fullName evidence="7">Di-heme oxidoredictase family protein</fullName>
    </submittedName>
</protein>
<keyword evidence="1 4" id="KW-0349">Heme</keyword>
<evidence type="ECO:0000259" key="5">
    <source>
        <dbReference type="PROSITE" id="PS50022"/>
    </source>
</evidence>
<dbReference type="PROSITE" id="PS51007">
    <property type="entry name" value="CYTC"/>
    <property type="match status" value="1"/>
</dbReference>
<gene>
    <name evidence="7" type="ORF">Q4521_06135</name>
</gene>
<evidence type="ECO:0000313" key="7">
    <source>
        <dbReference type="EMBL" id="MDO6422043.1"/>
    </source>
</evidence>
<dbReference type="InterPro" id="IPR008979">
    <property type="entry name" value="Galactose-bd-like_sf"/>
</dbReference>
<evidence type="ECO:0000256" key="4">
    <source>
        <dbReference type="PROSITE-ProRule" id="PRU00433"/>
    </source>
</evidence>
<keyword evidence="2 4" id="KW-0479">Metal-binding</keyword>
<accession>A0AAW7X306</accession>
<dbReference type="GO" id="GO:0046872">
    <property type="term" value="F:metal ion binding"/>
    <property type="evidence" value="ECO:0007669"/>
    <property type="project" value="UniProtKB-KW"/>
</dbReference>
<dbReference type="PROSITE" id="PS50022">
    <property type="entry name" value="FA58C_3"/>
    <property type="match status" value="2"/>
</dbReference>
<dbReference type="InterPro" id="IPR009056">
    <property type="entry name" value="Cyt_c-like_dom"/>
</dbReference>
<dbReference type="Pfam" id="PF06537">
    <property type="entry name" value="DHOR"/>
    <property type="match status" value="1"/>
</dbReference>
<dbReference type="InterPro" id="IPR051395">
    <property type="entry name" value="Cytochrome_c_Peroxidase/MauG"/>
</dbReference>
<sequence length="1028" mass="111979">MKKQAYTTTPVKPNTLGLAIRTLALGGLAAGLVNVAHADLLSVNKTATASSEMQAAAYAFDNNQNTRWESAHAVDPTSISVDLGETYDLDSIVVHWEAANAASYTIEGSDNGVNWAQIGTYTGGTFGNRTDTVNVDGNYRHVRLNGTQRSDGNAWGYSIWELEVHGTEVTEPPVVEPPTEPGENLAIYGTATASSGNADVAIDNNAGTRWESDHGIDPSSFTLDLGATYSLTQVVIDWEAANAKVYAIQGSNDGTNFTTLANYSGGEFGTRTDTLNIAGDYRYVRMLGTERSDGNAWGYSIWEFKVYGGGETEPPVTEPPVTEPPVVEPPIFTDLNYQPLFNNTHSPDTAQEWYTKPDGTVVTIASGRARSRHESEDIFYTFPTHYFEHRTFEIEIHDHTPKGQNLVEVFYHPEYANYVPPGCRSSYSNVWRADFNNNAGMDEKLQTATPDGKGERWVCRIQRDAHNGDDGILDVGSWMEFELQQFLGLYEGDPNVRGQAVYYTDTYRFKLGQPGIYIVGDEAMEEKIRAGGRATAPYVKGGDSLPVNEVISVNSDNTLTYKVMANGKWTQKDNPNGTVVTFPIRDGIAVYDNYVVASGVADWTTFFREALNIQWDTHNEFMQGRRVFHTRMDTGVHEEVGNPDFPELANIADGLMVKNSCLGCHVNNGRGIAPQNGALLDTLVVKVGSGAFDNLGQPQPHSYYGGVLQNLSLDAAVPAEGSVRVTYTAQNGTFNDGTGYSLQVPTYSLEMNDTNGGAIQHISPRMPQNITGLGLLEALPENEILAWHDPDDSNGDGISGRANVVTSPETGQQFIGRFGWKASSASLRDFAATALSGDMGVNTSVLPNADCGAQQTACIQNSGQGVELSDLRLNELVVYLQALGAPSRRPETVDQPMVVAGEQRFTDIGCASCHRPEMNTGHKHDLAELRGNVIRPYTDMLLHDMGPGLADSLTQAPELNREWRTAPLWGLGMNLAVNGHDNLLHDGRARSIEEAILWHGGEAQASNNAYKALSAQQRAELIAFLRSL</sequence>
<keyword evidence="3 4" id="KW-0408">Iron</keyword>
<name>A0AAW7X306_9GAMM</name>
<dbReference type="EMBL" id="JAUOPB010000004">
    <property type="protein sequence ID" value="MDO6422043.1"/>
    <property type="molecule type" value="Genomic_DNA"/>
</dbReference>
<evidence type="ECO:0000256" key="2">
    <source>
        <dbReference type="ARBA" id="ARBA00022723"/>
    </source>
</evidence>
<reference evidence="7" key="1">
    <citation type="submission" date="2023-07" db="EMBL/GenBank/DDBJ databases">
        <title>Genome content predicts the carbon catabolic preferences of heterotrophic bacteria.</title>
        <authorList>
            <person name="Gralka M."/>
        </authorList>
    </citation>
    <scope>NUCLEOTIDE SEQUENCE</scope>
    <source>
        <strain evidence="7">I3M17_2</strain>
    </source>
</reference>
<dbReference type="InterPro" id="IPR000421">
    <property type="entry name" value="FA58C"/>
</dbReference>
<dbReference type="Gene3D" id="2.60.120.260">
    <property type="entry name" value="Galactose-binding domain-like"/>
    <property type="match status" value="2"/>
</dbReference>
<evidence type="ECO:0000256" key="3">
    <source>
        <dbReference type="ARBA" id="ARBA00023004"/>
    </source>
</evidence>
<dbReference type="Gene3D" id="1.10.760.10">
    <property type="entry name" value="Cytochrome c-like domain"/>
    <property type="match status" value="1"/>
</dbReference>
<dbReference type="Proteomes" id="UP001169760">
    <property type="component" value="Unassembled WGS sequence"/>
</dbReference>
<dbReference type="GO" id="GO:0009055">
    <property type="term" value="F:electron transfer activity"/>
    <property type="evidence" value="ECO:0007669"/>
    <property type="project" value="InterPro"/>
</dbReference>
<feature type="domain" description="F5/8 type C" evidence="5">
    <location>
        <begin position="20"/>
        <end position="167"/>
    </location>
</feature>
<comment type="caution">
    <text evidence="7">The sequence shown here is derived from an EMBL/GenBank/DDBJ whole genome shotgun (WGS) entry which is preliminary data.</text>
</comment>
<organism evidence="7 8">
    <name type="scientific">Saccharophagus degradans</name>
    <dbReference type="NCBI Taxonomy" id="86304"/>
    <lineage>
        <taxon>Bacteria</taxon>
        <taxon>Pseudomonadati</taxon>
        <taxon>Pseudomonadota</taxon>
        <taxon>Gammaproteobacteria</taxon>
        <taxon>Cellvibrionales</taxon>
        <taxon>Cellvibrionaceae</taxon>
        <taxon>Saccharophagus</taxon>
    </lineage>
</organism>
<dbReference type="InterPro" id="IPR010538">
    <property type="entry name" value="DHOR"/>
</dbReference>
<dbReference type="SUPFAM" id="SSF49785">
    <property type="entry name" value="Galactose-binding domain-like"/>
    <property type="match status" value="2"/>
</dbReference>
<dbReference type="RefSeq" id="WP_303491846.1">
    <property type="nucleotide sequence ID" value="NZ_JAUOPB010000004.1"/>
</dbReference>
<dbReference type="PANTHER" id="PTHR30600">
    <property type="entry name" value="CYTOCHROME C PEROXIDASE-RELATED"/>
    <property type="match status" value="1"/>
</dbReference>
<evidence type="ECO:0000313" key="8">
    <source>
        <dbReference type="Proteomes" id="UP001169760"/>
    </source>
</evidence>
<evidence type="ECO:0000259" key="6">
    <source>
        <dbReference type="PROSITE" id="PS51007"/>
    </source>
</evidence>
<dbReference type="SUPFAM" id="SSF46626">
    <property type="entry name" value="Cytochrome c"/>
    <property type="match status" value="1"/>
</dbReference>
<dbReference type="Pfam" id="PF00754">
    <property type="entry name" value="F5_F8_type_C"/>
    <property type="match status" value="2"/>
</dbReference>
<dbReference type="InterPro" id="IPR036909">
    <property type="entry name" value="Cyt_c-like_dom_sf"/>
</dbReference>
<dbReference type="PANTHER" id="PTHR30600:SF4">
    <property type="entry name" value="CYTOCHROME C DOMAIN-CONTAINING PROTEIN"/>
    <property type="match status" value="1"/>
</dbReference>
<dbReference type="GO" id="GO:0004130">
    <property type="term" value="F:cytochrome-c peroxidase activity"/>
    <property type="evidence" value="ECO:0007669"/>
    <property type="project" value="TreeGrafter"/>
</dbReference>
<feature type="domain" description="F5/8 type C" evidence="5">
    <location>
        <begin position="170"/>
        <end position="309"/>
    </location>
</feature>
<dbReference type="AlphaFoldDB" id="A0AAW7X306"/>